<evidence type="ECO:0000313" key="5">
    <source>
        <dbReference type="EMBL" id="RBQ08867.1"/>
    </source>
</evidence>
<dbReference type="InterPro" id="IPR002577">
    <property type="entry name" value="HTH_HxlR"/>
</dbReference>
<dbReference type="GO" id="GO:0003677">
    <property type="term" value="F:DNA binding"/>
    <property type="evidence" value="ECO:0007669"/>
    <property type="project" value="UniProtKB-KW"/>
</dbReference>
<dbReference type="EMBL" id="QNQU01000006">
    <property type="protein sequence ID" value="RBQ08867.1"/>
    <property type="molecule type" value="Genomic_DNA"/>
</dbReference>
<comment type="caution">
    <text evidence="5">The sequence shown here is derived from an EMBL/GenBank/DDBJ whole genome shotgun (WGS) entry which is preliminary data.</text>
</comment>
<dbReference type="Gene3D" id="1.10.10.10">
    <property type="entry name" value="Winged helix-like DNA-binding domain superfamily/Winged helix DNA-binding domain"/>
    <property type="match status" value="1"/>
</dbReference>
<keyword evidence="6" id="KW-1185">Reference proteome</keyword>
<sequence length="129" mass="14703">MQNSTNNEHKAVTNGDLFLNDALLTGVFKVIGGKWKIMLIKAIAAKCPKRFGELKRETNFLSQGTLTTQLKEMERDGLILREAFAESPPRVEYKLTDMGKTLLPVIAVLEDWYANFQTNTKPEKFRIKQ</sequence>
<dbReference type="InterPro" id="IPR011991">
    <property type="entry name" value="ArsR-like_HTH"/>
</dbReference>
<dbReference type="Proteomes" id="UP000252081">
    <property type="component" value="Unassembled WGS sequence"/>
</dbReference>
<proteinExistence type="predicted"/>
<reference evidence="5 6" key="1">
    <citation type="submission" date="2018-07" db="EMBL/GenBank/DDBJ databases">
        <title>A draft genome of a endophytic bacteria, a new species of Pedobacter.</title>
        <authorList>
            <person name="Zhang Z.D."/>
            <person name="Chen Z.J."/>
        </authorList>
    </citation>
    <scope>NUCLEOTIDE SEQUENCE [LARGE SCALE GENOMIC DNA]</scope>
    <source>
        <strain evidence="5 6">RS10</strain>
    </source>
</reference>
<keyword evidence="1" id="KW-0805">Transcription regulation</keyword>
<dbReference type="OrthoDB" id="9797599at2"/>
<dbReference type="SUPFAM" id="SSF46785">
    <property type="entry name" value="Winged helix' DNA-binding domain"/>
    <property type="match status" value="1"/>
</dbReference>
<keyword evidence="3" id="KW-0804">Transcription</keyword>
<feature type="domain" description="HTH hxlR-type" evidence="4">
    <location>
        <begin position="22"/>
        <end position="121"/>
    </location>
</feature>
<dbReference type="InterPro" id="IPR036388">
    <property type="entry name" value="WH-like_DNA-bd_sf"/>
</dbReference>
<organism evidence="5 6">
    <name type="scientific">Pedobacter miscanthi</name>
    <dbReference type="NCBI Taxonomy" id="2259170"/>
    <lineage>
        <taxon>Bacteria</taxon>
        <taxon>Pseudomonadati</taxon>
        <taxon>Bacteroidota</taxon>
        <taxon>Sphingobacteriia</taxon>
        <taxon>Sphingobacteriales</taxon>
        <taxon>Sphingobacteriaceae</taxon>
        <taxon>Pedobacter</taxon>
    </lineage>
</organism>
<evidence type="ECO:0000256" key="1">
    <source>
        <dbReference type="ARBA" id="ARBA00023015"/>
    </source>
</evidence>
<protein>
    <submittedName>
        <fullName evidence="5">Transcriptional regulator</fullName>
    </submittedName>
</protein>
<dbReference type="RefSeq" id="WP_113948526.1">
    <property type="nucleotide sequence ID" value="NZ_QNQU01000006.1"/>
</dbReference>
<dbReference type="AlphaFoldDB" id="A0A366L4R8"/>
<gene>
    <name evidence="5" type="ORF">DRW42_09205</name>
</gene>
<name>A0A366L4R8_9SPHI</name>
<dbReference type="PROSITE" id="PS51118">
    <property type="entry name" value="HTH_HXLR"/>
    <property type="match status" value="1"/>
</dbReference>
<evidence type="ECO:0000256" key="3">
    <source>
        <dbReference type="ARBA" id="ARBA00023163"/>
    </source>
</evidence>
<dbReference type="PANTHER" id="PTHR33204">
    <property type="entry name" value="TRANSCRIPTIONAL REGULATOR, MARR FAMILY"/>
    <property type="match status" value="1"/>
</dbReference>
<evidence type="ECO:0000313" key="6">
    <source>
        <dbReference type="Proteomes" id="UP000252081"/>
    </source>
</evidence>
<dbReference type="InterPro" id="IPR036390">
    <property type="entry name" value="WH_DNA-bd_sf"/>
</dbReference>
<dbReference type="Pfam" id="PF01638">
    <property type="entry name" value="HxlR"/>
    <property type="match status" value="1"/>
</dbReference>
<accession>A0A366L4R8</accession>
<evidence type="ECO:0000256" key="2">
    <source>
        <dbReference type="ARBA" id="ARBA00023125"/>
    </source>
</evidence>
<dbReference type="GO" id="GO:0006355">
    <property type="term" value="P:regulation of DNA-templated transcription"/>
    <property type="evidence" value="ECO:0007669"/>
    <property type="project" value="UniProtKB-ARBA"/>
</dbReference>
<dbReference type="CDD" id="cd00090">
    <property type="entry name" value="HTH_ARSR"/>
    <property type="match status" value="1"/>
</dbReference>
<evidence type="ECO:0000259" key="4">
    <source>
        <dbReference type="PROSITE" id="PS51118"/>
    </source>
</evidence>
<keyword evidence="2" id="KW-0238">DNA-binding</keyword>